<dbReference type="STRING" id="5288.A0A5C5FLS3"/>
<protein>
    <submittedName>
        <fullName evidence="2">Uncharacterized protein</fullName>
    </submittedName>
</protein>
<dbReference type="Proteomes" id="UP000311382">
    <property type="component" value="Unassembled WGS sequence"/>
</dbReference>
<dbReference type="Gene3D" id="3.40.50.720">
    <property type="entry name" value="NAD(P)-binding Rossmann-like Domain"/>
    <property type="match status" value="1"/>
</dbReference>
<evidence type="ECO:0000313" key="3">
    <source>
        <dbReference type="Proteomes" id="UP000311382"/>
    </source>
</evidence>
<dbReference type="PANTHER" id="PTHR40129">
    <property type="entry name" value="KETOPANTOATE REDUCTASE N-TERMINAL DOMAIN-CONTAINING PROTEIN"/>
    <property type="match status" value="1"/>
</dbReference>
<keyword evidence="3" id="KW-1185">Reference proteome</keyword>
<keyword evidence="1" id="KW-0732">Signal</keyword>
<evidence type="ECO:0000256" key="1">
    <source>
        <dbReference type="SAM" id="SignalP"/>
    </source>
</evidence>
<proteinExistence type="predicted"/>
<accession>A0A5C5FLS3</accession>
<reference evidence="2 3" key="1">
    <citation type="submission" date="2019-03" db="EMBL/GenBank/DDBJ databases">
        <title>Rhodosporidium diobovatum UCD-FST 08-225 genome sequencing, assembly, and annotation.</title>
        <authorList>
            <person name="Fakankun I.U."/>
            <person name="Fristensky B."/>
            <person name="Levin D.B."/>
        </authorList>
    </citation>
    <scope>NUCLEOTIDE SEQUENCE [LARGE SCALE GENOMIC DNA]</scope>
    <source>
        <strain evidence="2 3">UCD-FST 08-225</strain>
    </source>
</reference>
<comment type="caution">
    <text evidence="2">The sequence shown here is derived from an EMBL/GenBank/DDBJ whole genome shotgun (WGS) entry which is preliminary data.</text>
</comment>
<gene>
    <name evidence="2" type="ORF">DMC30DRAFT_369276</name>
</gene>
<dbReference type="OrthoDB" id="674948at2759"/>
<organism evidence="2 3">
    <name type="scientific">Rhodotorula diobovata</name>
    <dbReference type="NCBI Taxonomy" id="5288"/>
    <lineage>
        <taxon>Eukaryota</taxon>
        <taxon>Fungi</taxon>
        <taxon>Dikarya</taxon>
        <taxon>Basidiomycota</taxon>
        <taxon>Pucciniomycotina</taxon>
        <taxon>Microbotryomycetes</taxon>
        <taxon>Sporidiobolales</taxon>
        <taxon>Sporidiobolaceae</taxon>
        <taxon>Rhodotorula</taxon>
    </lineage>
</organism>
<name>A0A5C5FLS3_9BASI</name>
<sequence>MLSSCFPAHLVTTALSSLLSSASTSTSTLTSSPMQLQDGASSVDLLVLGLGWTGSFLLPHIRTHHKDLSVAATTRDGRDGTLKWAWDSEQDGKDQYEALPRAKTVVVVFPLRGEGYSRRLVEGYEEAVGQRVRWIQLGSTGIFDGGPTLASLRASSTDDDTNEKPVSPPEFEWTTRHSPYDRKNARAIAEDELLSLHADTVVLNLVGLWGGSRNPINWFTRIAPTPEALEAKGSLHLLHGLDLARAIIAVHLAPSLPTCSSADVEKGTGQRWIVSDLRVLDWWDLASAHPTGPSAPPPAASAAGERSPDRALWVQDLMRKHGVRALPRTPQELGRAIDAREFWDAFGLMPVRGRWEEARA</sequence>
<dbReference type="PANTHER" id="PTHR40129:SF2">
    <property type="entry name" value="KETOPANTOATE REDUCTASE N-TERMINAL DOMAIN-CONTAINING PROTEIN"/>
    <property type="match status" value="1"/>
</dbReference>
<feature type="chain" id="PRO_5022706853" evidence="1">
    <location>
        <begin position="25"/>
        <end position="360"/>
    </location>
</feature>
<dbReference type="AlphaFoldDB" id="A0A5C5FLS3"/>
<evidence type="ECO:0000313" key="2">
    <source>
        <dbReference type="EMBL" id="TNY17777.1"/>
    </source>
</evidence>
<feature type="signal peptide" evidence="1">
    <location>
        <begin position="1"/>
        <end position="24"/>
    </location>
</feature>
<dbReference type="EMBL" id="SOZI01000176">
    <property type="protein sequence ID" value="TNY17777.1"/>
    <property type="molecule type" value="Genomic_DNA"/>
</dbReference>